<dbReference type="Proteomes" id="UP000886667">
    <property type="component" value="Unassembled WGS sequence"/>
</dbReference>
<organism evidence="1 2">
    <name type="scientific">Candidatus Thiodiazotropha taylori</name>
    <dbReference type="NCBI Taxonomy" id="2792791"/>
    <lineage>
        <taxon>Bacteria</taxon>
        <taxon>Pseudomonadati</taxon>
        <taxon>Pseudomonadota</taxon>
        <taxon>Gammaproteobacteria</taxon>
        <taxon>Chromatiales</taxon>
        <taxon>Sedimenticolaceae</taxon>
        <taxon>Candidatus Thiodiazotropha</taxon>
    </lineage>
</organism>
<evidence type="ECO:0000313" key="1">
    <source>
        <dbReference type="EMBL" id="MCG7944856.1"/>
    </source>
</evidence>
<sequence length="143" mass="16244">MSKGSTSSGRKFELEVCDRLDQSGIKYEDQPKKWPDQVSATVKPDFRIDLETGPLWVFAGQDFYDGGQQSQRLDHVISMDRYVWESGSVFYVVKNPGGARPDAKRLTEHVSKRSDHYDELVKKQVVGTLDQLMERISAGMSKN</sequence>
<accession>A0A9E4N1J7</accession>
<reference evidence="1" key="1">
    <citation type="journal article" date="2021" name="Proc. Natl. Acad. Sci. U.S.A.">
        <title>Global biogeography of chemosynthetic symbionts reveals both localized and globally distributed symbiont groups. .</title>
        <authorList>
            <person name="Osvatic J.T."/>
            <person name="Wilkins L.G.E."/>
            <person name="Leibrecht L."/>
            <person name="Leray M."/>
            <person name="Zauner S."/>
            <person name="Polzin J."/>
            <person name="Camacho Y."/>
            <person name="Gros O."/>
            <person name="van Gils J.A."/>
            <person name="Eisen J.A."/>
            <person name="Petersen J.M."/>
            <person name="Yuen B."/>
        </authorList>
    </citation>
    <scope>NUCLEOTIDE SEQUENCE</scope>
    <source>
        <strain evidence="1">MAGclacostrist064TRANS</strain>
    </source>
</reference>
<name>A0A9E4N1J7_9GAMM</name>
<protein>
    <submittedName>
        <fullName evidence="1">Uncharacterized protein</fullName>
    </submittedName>
</protein>
<comment type="caution">
    <text evidence="1">The sequence shown here is derived from an EMBL/GenBank/DDBJ whole genome shotgun (WGS) entry which is preliminary data.</text>
</comment>
<dbReference type="AlphaFoldDB" id="A0A9E4N1J7"/>
<dbReference type="EMBL" id="JAEPCM010000016">
    <property type="protein sequence ID" value="MCG7944856.1"/>
    <property type="molecule type" value="Genomic_DNA"/>
</dbReference>
<gene>
    <name evidence="1" type="ORF">JAZ07_00760</name>
</gene>
<proteinExistence type="predicted"/>
<evidence type="ECO:0000313" key="2">
    <source>
        <dbReference type="Proteomes" id="UP000886667"/>
    </source>
</evidence>